<dbReference type="GO" id="GO:0016747">
    <property type="term" value="F:acyltransferase activity, transferring groups other than amino-acyl groups"/>
    <property type="evidence" value="ECO:0007669"/>
    <property type="project" value="InterPro"/>
</dbReference>
<dbReference type="InterPro" id="IPR000182">
    <property type="entry name" value="GNAT_dom"/>
</dbReference>
<dbReference type="OrthoDB" id="5292888at2"/>
<keyword evidence="3" id="KW-1185">Reference proteome</keyword>
<sequence length="147" mass="17124">MKTNIEAKTFDELTSKEVYEILKARAEVFVVEQNIVYQDMDDIDYDALHVFMKEGDKVIAYLRAFKVEDNFIKIGRVLTTTHARGDGGKLLKEGLERIKTHFHTNKLKLDAQTHAIKFYEKFGFKVVSEEFLEEGIMHVKMEYALVE</sequence>
<dbReference type="Proteomes" id="UP000187651">
    <property type="component" value="Unassembled WGS sequence"/>
</dbReference>
<name>A0A1G9TG81_9FIRM</name>
<dbReference type="AlphaFoldDB" id="A0A1G9TG81"/>
<reference evidence="3" key="1">
    <citation type="submission" date="2016-10" db="EMBL/GenBank/DDBJ databases">
        <authorList>
            <person name="Varghese N."/>
            <person name="Submissions S."/>
        </authorList>
    </citation>
    <scope>NUCLEOTIDE SEQUENCE [LARGE SCALE GENOMIC DNA]</scope>
    <source>
        <strain evidence="3">M83</strain>
    </source>
</reference>
<dbReference type="Pfam" id="PF13673">
    <property type="entry name" value="Acetyltransf_10"/>
    <property type="match status" value="1"/>
</dbReference>
<proteinExistence type="predicted"/>
<evidence type="ECO:0000313" key="3">
    <source>
        <dbReference type="Proteomes" id="UP000187651"/>
    </source>
</evidence>
<dbReference type="EMBL" id="FNHZ01000001">
    <property type="protein sequence ID" value="SDM46717.1"/>
    <property type="molecule type" value="Genomic_DNA"/>
</dbReference>
<evidence type="ECO:0000259" key="1">
    <source>
        <dbReference type="PROSITE" id="PS51186"/>
    </source>
</evidence>
<protein>
    <submittedName>
        <fullName evidence="2">ElaA protein</fullName>
    </submittedName>
</protein>
<feature type="domain" description="N-acetyltransferase" evidence="1">
    <location>
        <begin position="8"/>
        <end position="146"/>
    </location>
</feature>
<dbReference type="PROSITE" id="PS51186">
    <property type="entry name" value="GNAT"/>
    <property type="match status" value="1"/>
</dbReference>
<dbReference type="InterPro" id="IPR016181">
    <property type="entry name" value="Acyl_CoA_acyltransferase"/>
</dbReference>
<dbReference type="SUPFAM" id="SSF55729">
    <property type="entry name" value="Acyl-CoA N-acyltransferases (Nat)"/>
    <property type="match status" value="1"/>
</dbReference>
<dbReference type="RefSeq" id="WP_074520635.1">
    <property type="nucleotide sequence ID" value="NZ_FNHZ01000001.1"/>
</dbReference>
<organism evidence="2 3">
    <name type="scientific">Lachnospira pectinoschiza</name>
    <dbReference type="NCBI Taxonomy" id="28052"/>
    <lineage>
        <taxon>Bacteria</taxon>
        <taxon>Bacillati</taxon>
        <taxon>Bacillota</taxon>
        <taxon>Clostridia</taxon>
        <taxon>Lachnospirales</taxon>
        <taxon>Lachnospiraceae</taxon>
        <taxon>Lachnospira</taxon>
    </lineage>
</organism>
<evidence type="ECO:0000313" key="2">
    <source>
        <dbReference type="EMBL" id="SDM46717.1"/>
    </source>
</evidence>
<gene>
    <name evidence="2" type="ORF">SAMN05216544_0344</name>
</gene>
<dbReference type="Gene3D" id="3.40.630.30">
    <property type="match status" value="1"/>
</dbReference>
<accession>A0A1G9TG81</accession>